<feature type="domain" description="DUF7755" evidence="2">
    <location>
        <begin position="4"/>
        <end position="136"/>
    </location>
</feature>
<dbReference type="STRING" id="1590841.A0A2R6P8E5"/>
<keyword evidence="4" id="KW-1185">Reference proteome</keyword>
<reference evidence="4" key="2">
    <citation type="journal article" date="2018" name="BMC Genomics">
        <title>A manually annotated Actinidia chinensis var. chinensis (kiwifruit) genome highlights the challenges associated with draft genomes and gene prediction in plants.</title>
        <authorList>
            <person name="Pilkington S.M."/>
            <person name="Crowhurst R."/>
            <person name="Hilario E."/>
            <person name="Nardozza S."/>
            <person name="Fraser L."/>
            <person name="Peng Y."/>
            <person name="Gunaseelan K."/>
            <person name="Simpson R."/>
            <person name="Tahir J."/>
            <person name="Deroles S.C."/>
            <person name="Templeton K."/>
            <person name="Luo Z."/>
            <person name="Davy M."/>
            <person name="Cheng C."/>
            <person name="McNeilage M."/>
            <person name="Scaglione D."/>
            <person name="Liu Y."/>
            <person name="Zhang Q."/>
            <person name="Datson P."/>
            <person name="De Silva N."/>
            <person name="Gardiner S.E."/>
            <person name="Bassett H."/>
            <person name="Chagne D."/>
            <person name="McCallum J."/>
            <person name="Dzierzon H."/>
            <person name="Deng C."/>
            <person name="Wang Y.Y."/>
            <person name="Barron L."/>
            <person name="Manako K."/>
            <person name="Bowen J."/>
            <person name="Foster T.M."/>
            <person name="Erridge Z.A."/>
            <person name="Tiffin H."/>
            <person name="Waite C.N."/>
            <person name="Davies K.M."/>
            <person name="Grierson E.P."/>
            <person name="Laing W.A."/>
            <person name="Kirk R."/>
            <person name="Chen X."/>
            <person name="Wood M."/>
            <person name="Montefiori M."/>
            <person name="Brummell D.A."/>
            <person name="Schwinn K.E."/>
            <person name="Catanach A."/>
            <person name="Fullerton C."/>
            <person name="Li D."/>
            <person name="Meiyalaghan S."/>
            <person name="Nieuwenhuizen N."/>
            <person name="Read N."/>
            <person name="Prakash R."/>
            <person name="Hunter D."/>
            <person name="Zhang H."/>
            <person name="McKenzie M."/>
            <person name="Knabel M."/>
            <person name="Harris A."/>
            <person name="Allan A.C."/>
            <person name="Gleave A."/>
            <person name="Chen A."/>
            <person name="Janssen B.J."/>
            <person name="Plunkett B."/>
            <person name="Ampomah-Dwamena C."/>
            <person name="Voogd C."/>
            <person name="Leif D."/>
            <person name="Lafferty D."/>
            <person name="Souleyre E.J.F."/>
            <person name="Varkonyi-Gasic E."/>
            <person name="Gambi F."/>
            <person name="Hanley J."/>
            <person name="Yao J.L."/>
            <person name="Cheung J."/>
            <person name="David K.M."/>
            <person name="Warren B."/>
            <person name="Marsh K."/>
            <person name="Snowden K.C."/>
            <person name="Lin-Wang K."/>
            <person name="Brian L."/>
            <person name="Martinez-Sanchez M."/>
            <person name="Wang M."/>
            <person name="Ileperuma N."/>
            <person name="Macnee N."/>
            <person name="Campin R."/>
            <person name="McAtee P."/>
            <person name="Drummond R.S.M."/>
            <person name="Espley R.V."/>
            <person name="Ireland H.S."/>
            <person name="Wu R."/>
            <person name="Atkinson R.G."/>
            <person name="Karunairetnam S."/>
            <person name="Bulley S."/>
            <person name="Chunkath S."/>
            <person name="Hanley Z."/>
            <person name="Storey R."/>
            <person name="Thrimawithana A.H."/>
            <person name="Thomson S."/>
            <person name="David C."/>
            <person name="Testolin R."/>
            <person name="Huang H."/>
            <person name="Hellens R.P."/>
            <person name="Schaffer R.J."/>
        </authorList>
    </citation>
    <scope>NUCLEOTIDE SEQUENCE [LARGE SCALE GENOMIC DNA]</scope>
    <source>
        <strain evidence="4">cv. Red5</strain>
    </source>
</reference>
<proteinExistence type="predicted"/>
<dbReference type="OrthoDB" id="2018869at2759"/>
<dbReference type="EMBL" id="NKQK01000028">
    <property type="protein sequence ID" value="PSR86898.1"/>
    <property type="molecule type" value="Genomic_DNA"/>
</dbReference>
<protein>
    <submittedName>
        <fullName evidence="3">Transcription factor mef2A like</fullName>
    </submittedName>
</protein>
<dbReference type="OMA" id="LIVCASH"/>
<evidence type="ECO:0000259" key="2">
    <source>
        <dbReference type="Pfam" id="PF24938"/>
    </source>
</evidence>
<reference evidence="3 4" key="1">
    <citation type="submission" date="2017-07" db="EMBL/GenBank/DDBJ databases">
        <title>An improved, manually edited Actinidia chinensis var. chinensis (kiwifruit) genome highlights the challenges associated with draft genomes and gene prediction in plants.</title>
        <authorList>
            <person name="Pilkington S."/>
            <person name="Crowhurst R."/>
            <person name="Hilario E."/>
            <person name="Nardozza S."/>
            <person name="Fraser L."/>
            <person name="Peng Y."/>
            <person name="Gunaseelan K."/>
            <person name="Simpson R."/>
            <person name="Tahir J."/>
            <person name="Deroles S."/>
            <person name="Templeton K."/>
            <person name="Luo Z."/>
            <person name="Davy M."/>
            <person name="Cheng C."/>
            <person name="Mcneilage M."/>
            <person name="Scaglione D."/>
            <person name="Liu Y."/>
            <person name="Zhang Q."/>
            <person name="Datson P."/>
            <person name="De Silva N."/>
            <person name="Gardiner S."/>
            <person name="Bassett H."/>
            <person name="Chagne D."/>
            <person name="Mccallum J."/>
            <person name="Dzierzon H."/>
            <person name="Deng C."/>
            <person name="Wang Y.-Y."/>
            <person name="Barron N."/>
            <person name="Manako K."/>
            <person name="Bowen J."/>
            <person name="Foster T."/>
            <person name="Erridge Z."/>
            <person name="Tiffin H."/>
            <person name="Waite C."/>
            <person name="Davies K."/>
            <person name="Grierson E."/>
            <person name="Laing W."/>
            <person name="Kirk R."/>
            <person name="Chen X."/>
            <person name="Wood M."/>
            <person name="Montefiori M."/>
            <person name="Brummell D."/>
            <person name="Schwinn K."/>
            <person name="Catanach A."/>
            <person name="Fullerton C."/>
            <person name="Li D."/>
            <person name="Meiyalaghan S."/>
            <person name="Nieuwenhuizen N."/>
            <person name="Read N."/>
            <person name="Prakash R."/>
            <person name="Hunter D."/>
            <person name="Zhang H."/>
            <person name="Mckenzie M."/>
            <person name="Knabel M."/>
            <person name="Harris A."/>
            <person name="Allan A."/>
            <person name="Chen A."/>
            <person name="Janssen B."/>
            <person name="Plunkett B."/>
            <person name="Dwamena C."/>
            <person name="Voogd C."/>
            <person name="Leif D."/>
            <person name="Lafferty D."/>
            <person name="Souleyre E."/>
            <person name="Varkonyi-Gasic E."/>
            <person name="Gambi F."/>
            <person name="Hanley J."/>
            <person name="Yao J.-L."/>
            <person name="Cheung J."/>
            <person name="David K."/>
            <person name="Warren B."/>
            <person name="Marsh K."/>
            <person name="Snowden K."/>
            <person name="Lin-Wang K."/>
            <person name="Brian L."/>
            <person name="Martinez-Sanchez M."/>
            <person name="Wang M."/>
            <person name="Ileperuma N."/>
            <person name="Macnee N."/>
            <person name="Campin R."/>
            <person name="Mcatee P."/>
            <person name="Drummond R."/>
            <person name="Espley R."/>
            <person name="Ireland H."/>
            <person name="Wu R."/>
            <person name="Atkinson R."/>
            <person name="Karunairetnam S."/>
            <person name="Bulley S."/>
            <person name="Chunkath S."/>
            <person name="Hanley Z."/>
            <person name="Storey R."/>
            <person name="Thrimawithana A."/>
            <person name="Thomson S."/>
            <person name="David C."/>
            <person name="Testolin R."/>
        </authorList>
    </citation>
    <scope>NUCLEOTIDE SEQUENCE [LARGE SCALE GENOMIC DNA]</scope>
    <source>
        <strain evidence="4">cv. Red5</strain>
        <tissue evidence="3">Young leaf</tissue>
    </source>
</reference>
<evidence type="ECO:0000313" key="3">
    <source>
        <dbReference type="EMBL" id="PSR86898.1"/>
    </source>
</evidence>
<feature type="transmembrane region" description="Helical" evidence="1">
    <location>
        <begin position="170"/>
        <end position="189"/>
    </location>
</feature>
<sequence>MDRGLSDLNAAVCLIDENGDSILQRIPASLIREHSNQLEDNVVSDGLYFQRGDEFIFEGPNLGKIEALWIGVESGQWRLGGVTLIVNCRYQPTLEENGRKEVEYTGYEYTFEIEIEDTLLGEGSDISMVELRPSLISEFSGDNLTVLSKYLLQSTYITRDNISNKESMRVCTFEVLFVTLRALLILAGSSIGENAAFAFLTGGISGFLYLLLLQRSVDGLPAPSSSVNGTDEFAQVFGRFKVPLLILVLALTFAVIAGKYGLGDVDLALTPQDFMFGMLGFLACKVVVVLAAFKPMPIGLEENK</sequence>
<dbReference type="InterPro" id="IPR056657">
    <property type="entry name" value="DUF7755"/>
</dbReference>
<dbReference type="InParanoid" id="A0A2R6P8E5"/>
<evidence type="ECO:0000256" key="1">
    <source>
        <dbReference type="SAM" id="Phobius"/>
    </source>
</evidence>
<feature type="transmembrane region" description="Helical" evidence="1">
    <location>
        <begin position="274"/>
        <end position="293"/>
    </location>
</feature>
<dbReference type="Pfam" id="PF24938">
    <property type="entry name" value="DUF7755"/>
    <property type="match status" value="1"/>
</dbReference>
<keyword evidence="1" id="KW-0472">Membrane</keyword>
<dbReference type="FunCoup" id="A0A2R6P8E5">
    <property type="interactions" value="656"/>
</dbReference>
<organism evidence="3 4">
    <name type="scientific">Actinidia chinensis var. chinensis</name>
    <name type="common">Chinese soft-hair kiwi</name>
    <dbReference type="NCBI Taxonomy" id="1590841"/>
    <lineage>
        <taxon>Eukaryota</taxon>
        <taxon>Viridiplantae</taxon>
        <taxon>Streptophyta</taxon>
        <taxon>Embryophyta</taxon>
        <taxon>Tracheophyta</taxon>
        <taxon>Spermatophyta</taxon>
        <taxon>Magnoliopsida</taxon>
        <taxon>eudicotyledons</taxon>
        <taxon>Gunneridae</taxon>
        <taxon>Pentapetalae</taxon>
        <taxon>asterids</taxon>
        <taxon>Ericales</taxon>
        <taxon>Actinidiaceae</taxon>
        <taxon>Actinidia</taxon>
    </lineage>
</organism>
<dbReference type="Proteomes" id="UP000241394">
    <property type="component" value="Chromosome LG28"/>
</dbReference>
<keyword evidence="1" id="KW-0812">Transmembrane</keyword>
<dbReference type="PANTHER" id="PTHR36330">
    <property type="entry name" value="LIPASE/LIPOOXYGENASE, PLAT/LH2 FAMILY PROTEIN"/>
    <property type="match status" value="1"/>
</dbReference>
<dbReference type="AlphaFoldDB" id="A0A2R6P8E5"/>
<comment type="caution">
    <text evidence="3">The sequence shown here is derived from an EMBL/GenBank/DDBJ whole genome shotgun (WGS) entry which is preliminary data.</text>
</comment>
<name>A0A2R6P8E5_ACTCC</name>
<dbReference type="PANTHER" id="PTHR36330:SF2">
    <property type="entry name" value="LIPASE_LIPOOXYGENASE, PLAT_LH2 FAMILY PROTEIN"/>
    <property type="match status" value="1"/>
</dbReference>
<keyword evidence="1" id="KW-1133">Transmembrane helix</keyword>
<feature type="transmembrane region" description="Helical" evidence="1">
    <location>
        <begin position="242"/>
        <end position="262"/>
    </location>
</feature>
<gene>
    <name evidence="3" type="ORF">CEY00_Acc32528</name>
</gene>
<feature type="transmembrane region" description="Helical" evidence="1">
    <location>
        <begin position="195"/>
        <end position="213"/>
    </location>
</feature>
<dbReference type="Gramene" id="PSR86898">
    <property type="protein sequence ID" value="PSR86898"/>
    <property type="gene ID" value="CEY00_Acc32528"/>
</dbReference>
<accession>A0A2R6P8E5</accession>
<evidence type="ECO:0000313" key="4">
    <source>
        <dbReference type="Proteomes" id="UP000241394"/>
    </source>
</evidence>